<dbReference type="AlphaFoldDB" id="A0A0C2RTH9"/>
<evidence type="ECO:0000256" key="1">
    <source>
        <dbReference type="ARBA" id="ARBA00022679"/>
    </source>
</evidence>
<evidence type="ECO:0000313" key="5">
    <source>
        <dbReference type="Proteomes" id="UP000031938"/>
    </source>
</evidence>
<reference evidence="4 5" key="1">
    <citation type="submission" date="2015-01" db="EMBL/GenBank/DDBJ databases">
        <title>Genome sequencing of Jeotgalibacillus soli.</title>
        <authorList>
            <person name="Goh K.M."/>
            <person name="Chan K.-G."/>
            <person name="Yaakop A.S."/>
            <person name="Ee R."/>
            <person name="Gan H.M."/>
            <person name="Chan C.S."/>
        </authorList>
    </citation>
    <scope>NUCLEOTIDE SEQUENCE [LARGE SCALE GENOMIC DNA]</scope>
    <source>
        <strain evidence="4 5">P9</strain>
    </source>
</reference>
<dbReference type="InterPro" id="IPR050832">
    <property type="entry name" value="Bact_Acetyltransf"/>
</dbReference>
<name>A0A0C2RTH9_9BACL</name>
<sequence>MLTFREITEDKAYWHPYLYLADDAHEDVRQYAEQGFLFVFEDSGEPVGVMLLIPQNAAVLEIKNIGLLDKARGKGFGRQMIEVAIETAKDRGYRTLEVGTANSSIDNLIFYQKVGFRMAAVKQNYFVKYDPPVYENGIYGKDMIVFRMELVSSEKE</sequence>
<evidence type="ECO:0000256" key="2">
    <source>
        <dbReference type="ARBA" id="ARBA00023315"/>
    </source>
</evidence>
<accession>A0A0C2RTH9</accession>
<evidence type="ECO:0000313" key="4">
    <source>
        <dbReference type="EMBL" id="KIL45024.1"/>
    </source>
</evidence>
<dbReference type="OrthoDB" id="162775at2"/>
<dbReference type="RefSeq" id="WP_052474782.1">
    <property type="nucleotide sequence ID" value="NZ_JXRP01000018.1"/>
</dbReference>
<dbReference type="STRING" id="889306.KP78_25680"/>
<dbReference type="CDD" id="cd04301">
    <property type="entry name" value="NAT_SF"/>
    <property type="match status" value="1"/>
</dbReference>
<feature type="domain" description="N-acetyltransferase" evidence="3">
    <location>
        <begin position="2"/>
        <end position="144"/>
    </location>
</feature>
<dbReference type="PANTHER" id="PTHR43877">
    <property type="entry name" value="AMINOALKYLPHOSPHONATE N-ACETYLTRANSFERASE-RELATED-RELATED"/>
    <property type="match status" value="1"/>
</dbReference>
<keyword evidence="2" id="KW-0012">Acyltransferase</keyword>
<comment type="caution">
    <text evidence="4">The sequence shown here is derived from an EMBL/GenBank/DDBJ whole genome shotgun (WGS) entry which is preliminary data.</text>
</comment>
<dbReference type="PROSITE" id="PS51186">
    <property type="entry name" value="GNAT"/>
    <property type="match status" value="1"/>
</dbReference>
<dbReference type="Proteomes" id="UP000031938">
    <property type="component" value="Unassembled WGS sequence"/>
</dbReference>
<dbReference type="SUPFAM" id="SSF55729">
    <property type="entry name" value="Acyl-CoA N-acyltransferases (Nat)"/>
    <property type="match status" value="1"/>
</dbReference>
<dbReference type="InterPro" id="IPR000182">
    <property type="entry name" value="GNAT_dom"/>
</dbReference>
<protein>
    <recommendedName>
        <fullName evidence="3">N-acetyltransferase domain-containing protein</fullName>
    </recommendedName>
</protein>
<dbReference type="Gene3D" id="3.40.630.30">
    <property type="match status" value="1"/>
</dbReference>
<proteinExistence type="predicted"/>
<dbReference type="GO" id="GO:0016747">
    <property type="term" value="F:acyltransferase activity, transferring groups other than amino-acyl groups"/>
    <property type="evidence" value="ECO:0007669"/>
    <property type="project" value="InterPro"/>
</dbReference>
<evidence type="ECO:0000259" key="3">
    <source>
        <dbReference type="PROSITE" id="PS51186"/>
    </source>
</evidence>
<dbReference type="EMBL" id="JXRP01000018">
    <property type="protein sequence ID" value="KIL45024.1"/>
    <property type="molecule type" value="Genomic_DNA"/>
</dbReference>
<dbReference type="InterPro" id="IPR016181">
    <property type="entry name" value="Acyl_CoA_acyltransferase"/>
</dbReference>
<organism evidence="4 5">
    <name type="scientific">Jeotgalibacillus soli</name>
    <dbReference type="NCBI Taxonomy" id="889306"/>
    <lineage>
        <taxon>Bacteria</taxon>
        <taxon>Bacillati</taxon>
        <taxon>Bacillota</taxon>
        <taxon>Bacilli</taxon>
        <taxon>Bacillales</taxon>
        <taxon>Caryophanaceae</taxon>
        <taxon>Jeotgalibacillus</taxon>
    </lineage>
</organism>
<dbReference type="Pfam" id="PF00583">
    <property type="entry name" value="Acetyltransf_1"/>
    <property type="match status" value="1"/>
</dbReference>
<dbReference type="PATRIC" id="fig|889306.3.peg.2582"/>
<keyword evidence="5" id="KW-1185">Reference proteome</keyword>
<gene>
    <name evidence="4" type="ORF">KP78_25680</name>
</gene>
<keyword evidence="1" id="KW-0808">Transferase</keyword>